<feature type="compositionally biased region" description="Basic and acidic residues" evidence="1">
    <location>
        <begin position="1"/>
        <end position="16"/>
    </location>
</feature>
<feature type="region of interest" description="Disordered" evidence="1">
    <location>
        <begin position="1"/>
        <end position="31"/>
    </location>
</feature>
<dbReference type="AlphaFoldDB" id="A0AAU8CAU6"/>
<dbReference type="KEGG" id="hanx:ABSL23_08945"/>
<evidence type="ECO:0000256" key="1">
    <source>
        <dbReference type="SAM" id="MobiDB-lite"/>
    </source>
</evidence>
<gene>
    <name evidence="2" type="ORF">ABSL23_08945</name>
</gene>
<dbReference type="Pfam" id="PF24018">
    <property type="entry name" value="DUF7331"/>
    <property type="match status" value="1"/>
</dbReference>
<reference evidence="2" key="1">
    <citation type="submission" date="2024-06" db="EMBL/GenBank/DDBJ databases">
        <title>Genome Sequence of an extremely halophilic archaeon isolated from Permian era halite, Salado Formation, Carlsbad, New Mexico: Halobacterium sp. strain NMX12-1.</title>
        <authorList>
            <person name="Sotoa L."/>
            <person name="DasSarma P."/>
            <person name="Anton B.P."/>
            <person name="Vincze T."/>
            <person name="Verma I."/>
            <person name="Eralp B."/>
            <person name="Powers D.W."/>
            <person name="Dozier B.L."/>
            <person name="Roberts R.J."/>
            <person name="DasSarma S."/>
        </authorList>
    </citation>
    <scope>NUCLEOTIDE SEQUENCE</scope>
    <source>
        <strain evidence="2">NMX12-1</strain>
    </source>
</reference>
<sequence length="64" mass="6983">MTDVTDHAAGDTHRYNDVPQLPEGDDARDTVESYDTEDGVVFYDADNPLAWLKATNAVSLGDVL</sequence>
<organism evidence="2">
    <name type="scientific">Halobacterium sp. NMX12-1</name>
    <dbReference type="NCBI Taxonomy" id="3166650"/>
    <lineage>
        <taxon>Archaea</taxon>
        <taxon>Methanobacteriati</taxon>
        <taxon>Methanobacteriota</taxon>
        <taxon>Stenosarchaea group</taxon>
        <taxon>Halobacteria</taxon>
        <taxon>Halobacteriales</taxon>
        <taxon>Halobacteriaceae</taxon>
        <taxon>Halobacterium</taxon>
    </lineage>
</organism>
<dbReference type="GeneID" id="91109272"/>
<protein>
    <submittedName>
        <fullName evidence="2">Uncharacterized protein</fullName>
    </submittedName>
</protein>
<accession>A0AAU8CAU6</accession>
<name>A0AAU8CAU6_9EURY</name>
<dbReference type="EMBL" id="CP159204">
    <property type="protein sequence ID" value="XCF15375.1"/>
    <property type="molecule type" value="Genomic_DNA"/>
</dbReference>
<dbReference type="RefSeq" id="WP_179204581.1">
    <property type="nucleotide sequence ID" value="NZ_CP159204.1"/>
</dbReference>
<evidence type="ECO:0000313" key="2">
    <source>
        <dbReference type="EMBL" id="XCF15375.1"/>
    </source>
</evidence>
<proteinExistence type="predicted"/>
<dbReference type="InterPro" id="IPR055755">
    <property type="entry name" value="DUF7331"/>
</dbReference>